<dbReference type="AlphaFoldDB" id="A0A7J6RZB6"/>
<protein>
    <submittedName>
        <fullName evidence="1">Uncharacterized protein</fullName>
    </submittedName>
</protein>
<name>A0A7J6RZB6_PEROL</name>
<dbReference type="EMBL" id="JABANM010018776">
    <property type="protein sequence ID" value="KAF4725562.1"/>
    <property type="molecule type" value="Genomic_DNA"/>
</dbReference>
<reference evidence="1 2" key="1">
    <citation type="submission" date="2020-04" db="EMBL/GenBank/DDBJ databases">
        <title>Perkinsus olseni comparative genomics.</title>
        <authorList>
            <person name="Bogema D.R."/>
        </authorList>
    </citation>
    <scope>NUCLEOTIDE SEQUENCE [LARGE SCALE GENOMIC DNA]</scope>
    <source>
        <strain evidence="1">ATCC PRA-205</strain>
    </source>
</reference>
<organism evidence="1 2">
    <name type="scientific">Perkinsus olseni</name>
    <name type="common">Perkinsus atlanticus</name>
    <dbReference type="NCBI Taxonomy" id="32597"/>
    <lineage>
        <taxon>Eukaryota</taxon>
        <taxon>Sar</taxon>
        <taxon>Alveolata</taxon>
        <taxon>Perkinsozoa</taxon>
        <taxon>Perkinsea</taxon>
        <taxon>Perkinsida</taxon>
        <taxon>Perkinsidae</taxon>
        <taxon>Perkinsus</taxon>
    </lineage>
</organism>
<dbReference type="Proteomes" id="UP000574390">
    <property type="component" value="Unassembled WGS sequence"/>
</dbReference>
<accession>A0A7J6RZB6</accession>
<feature type="non-terminal residue" evidence="1">
    <location>
        <position position="1"/>
    </location>
</feature>
<evidence type="ECO:0000313" key="1">
    <source>
        <dbReference type="EMBL" id="KAF4725562.1"/>
    </source>
</evidence>
<comment type="caution">
    <text evidence="1">The sequence shown here is derived from an EMBL/GenBank/DDBJ whole genome shotgun (WGS) entry which is preliminary data.</text>
</comment>
<gene>
    <name evidence="1" type="ORF">FOZ62_019896</name>
</gene>
<feature type="non-terminal residue" evidence="1">
    <location>
        <position position="106"/>
    </location>
</feature>
<proteinExistence type="predicted"/>
<evidence type="ECO:0000313" key="2">
    <source>
        <dbReference type="Proteomes" id="UP000574390"/>
    </source>
</evidence>
<sequence>LVSRVTALCEDRGGSRALITSKFSVLIALSALADSLLQRPEVSDRFHRIEAKGCIKGPSDIASRYEPLTRSLDMLKEVVRQRDDRQAEFDRQLREQKAHLSGMGLG</sequence>